<dbReference type="GO" id="GO:0005643">
    <property type="term" value="C:nuclear pore"/>
    <property type="evidence" value="ECO:0007669"/>
    <property type="project" value="UniProtKB-SubCell"/>
</dbReference>
<proteinExistence type="inferred from homology"/>
<evidence type="ECO:0000256" key="3">
    <source>
        <dbReference type="ARBA" id="ARBA00023242"/>
    </source>
</evidence>
<keyword evidence="4" id="KW-0509">mRNA transport</keyword>
<comment type="subcellular location">
    <subcellularLocation>
        <location evidence="1">Nucleus envelope</location>
    </subcellularLocation>
    <subcellularLocation>
        <location evidence="4">Nucleus</location>
        <location evidence="4">Nuclear pore complex</location>
    </subcellularLocation>
</comment>
<evidence type="ECO:0000256" key="4">
    <source>
        <dbReference type="RuleBase" id="RU364035"/>
    </source>
</evidence>
<protein>
    <recommendedName>
        <fullName evidence="4">Nuclear pore protein</fullName>
    </recommendedName>
</protein>
<keyword evidence="4" id="KW-0472">Membrane</keyword>
<dbReference type="Proteomes" id="UP001162156">
    <property type="component" value="Unassembled WGS sequence"/>
</dbReference>
<reference evidence="5" key="1">
    <citation type="journal article" date="2023" name="Insect Mol. Biol.">
        <title>Genome sequencing provides insights into the evolution of gene families encoding plant cell wall-degrading enzymes in longhorned beetles.</title>
        <authorList>
            <person name="Shin N.R."/>
            <person name="Okamura Y."/>
            <person name="Kirsch R."/>
            <person name="Pauchet Y."/>
        </authorList>
    </citation>
    <scope>NUCLEOTIDE SEQUENCE</scope>
    <source>
        <strain evidence="5">RBIC_L_NR</strain>
    </source>
</reference>
<dbReference type="InterPro" id="IPR007231">
    <property type="entry name" value="Nucleoporin_int_Nup93/Nic96"/>
</dbReference>
<evidence type="ECO:0000313" key="5">
    <source>
        <dbReference type="EMBL" id="KAJ8930803.1"/>
    </source>
</evidence>
<dbReference type="EMBL" id="JANEYF010004540">
    <property type="protein sequence ID" value="KAJ8930803.1"/>
    <property type="molecule type" value="Genomic_DNA"/>
</dbReference>
<organism evidence="5 6">
    <name type="scientific">Rhamnusium bicolor</name>
    <dbReference type="NCBI Taxonomy" id="1586634"/>
    <lineage>
        <taxon>Eukaryota</taxon>
        <taxon>Metazoa</taxon>
        <taxon>Ecdysozoa</taxon>
        <taxon>Arthropoda</taxon>
        <taxon>Hexapoda</taxon>
        <taxon>Insecta</taxon>
        <taxon>Pterygota</taxon>
        <taxon>Neoptera</taxon>
        <taxon>Endopterygota</taxon>
        <taxon>Coleoptera</taxon>
        <taxon>Polyphaga</taxon>
        <taxon>Cucujiformia</taxon>
        <taxon>Chrysomeloidea</taxon>
        <taxon>Cerambycidae</taxon>
        <taxon>Lepturinae</taxon>
        <taxon>Rhagiini</taxon>
        <taxon>Rhamnusium</taxon>
    </lineage>
</organism>
<name>A0AAV8WVS8_9CUCU</name>
<comment type="caution">
    <text evidence="5">The sequence shown here is derived from an EMBL/GenBank/DDBJ whole genome shotgun (WGS) entry which is preliminary data.</text>
</comment>
<keyword evidence="4" id="KW-0653">Protein transport</keyword>
<accession>A0AAV8WVS8</accession>
<keyword evidence="4" id="KW-0906">Nuclear pore complex</keyword>
<evidence type="ECO:0000256" key="1">
    <source>
        <dbReference type="ARBA" id="ARBA00004259"/>
    </source>
</evidence>
<keyword evidence="4" id="KW-0813">Transport</keyword>
<keyword evidence="6" id="KW-1185">Reference proteome</keyword>
<keyword evidence="3 4" id="KW-0539">Nucleus</keyword>
<evidence type="ECO:0000256" key="2">
    <source>
        <dbReference type="ARBA" id="ARBA00010186"/>
    </source>
</evidence>
<sequence length="81" mass="9533">MKTLNDLQIVPLRADELDERVKNFRNLNADLCKVMPDVLLATMNMLFAQYQKIKGNNEYIPRYQDGSMEKVNFCFCYCMKS</sequence>
<comment type="similarity">
    <text evidence="2 4">Belongs to the nucleoporin interacting component (NIC) family.</text>
</comment>
<evidence type="ECO:0000313" key="6">
    <source>
        <dbReference type="Proteomes" id="UP001162156"/>
    </source>
</evidence>
<dbReference type="AlphaFoldDB" id="A0AAV8WVS8"/>
<dbReference type="GO" id="GO:0015031">
    <property type="term" value="P:protein transport"/>
    <property type="evidence" value="ECO:0007669"/>
    <property type="project" value="UniProtKB-KW"/>
</dbReference>
<dbReference type="GO" id="GO:0017056">
    <property type="term" value="F:structural constituent of nuclear pore"/>
    <property type="evidence" value="ECO:0007669"/>
    <property type="project" value="InterPro"/>
</dbReference>
<keyword evidence="4" id="KW-0811">Translocation</keyword>
<gene>
    <name evidence="5" type="ORF">NQ314_016359</name>
</gene>
<dbReference type="GO" id="GO:0051028">
    <property type="term" value="P:mRNA transport"/>
    <property type="evidence" value="ECO:0007669"/>
    <property type="project" value="UniProtKB-KW"/>
</dbReference>
<dbReference type="Pfam" id="PF04097">
    <property type="entry name" value="Nic96"/>
    <property type="match status" value="1"/>
</dbReference>